<dbReference type="Proteomes" id="UP001501294">
    <property type="component" value="Unassembled WGS sequence"/>
</dbReference>
<name>A0ABP8HR55_9GAMM</name>
<comment type="similarity">
    <text evidence="1">Belongs to the TolB family.</text>
</comment>
<evidence type="ECO:0000256" key="3">
    <source>
        <dbReference type="PROSITE-ProRule" id="PRU01091"/>
    </source>
</evidence>
<keyword evidence="7" id="KW-1185">Reference proteome</keyword>
<dbReference type="InterPro" id="IPR016032">
    <property type="entry name" value="Sig_transdc_resp-reg_C-effctor"/>
</dbReference>
<feature type="transmembrane region" description="Helical" evidence="4">
    <location>
        <begin position="159"/>
        <end position="179"/>
    </location>
</feature>
<feature type="domain" description="OmpR/PhoB-type" evidence="5">
    <location>
        <begin position="2"/>
        <end position="99"/>
    </location>
</feature>
<dbReference type="Gene3D" id="2.120.10.30">
    <property type="entry name" value="TolB, C-terminal domain"/>
    <property type="match status" value="3"/>
</dbReference>
<dbReference type="InterPro" id="IPR011042">
    <property type="entry name" value="6-blade_b-propeller_TolB-like"/>
</dbReference>
<dbReference type="InterPro" id="IPR001867">
    <property type="entry name" value="OmpR/PhoB-type_DNA-bd"/>
</dbReference>
<dbReference type="InterPro" id="IPR036388">
    <property type="entry name" value="WH-like_DNA-bd_sf"/>
</dbReference>
<dbReference type="Pfam" id="PF00486">
    <property type="entry name" value="Trans_reg_C"/>
    <property type="match status" value="1"/>
</dbReference>
<dbReference type="SUPFAM" id="SSF46894">
    <property type="entry name" value="C-terminal effector domain of the bipartite response regulators"/>
    <property type="match status" value="1"/>
</dbReference>
<keyword evidence="4" id="KW-1133">Transmembrane helix</keyword>
<sequence>MPTTIKIGNWYVYPDNNKLRFDDTDFFIEPLAMDVLVFFAEHPDEVVSRDRLIDAVWKGRVVGDHAVYRIINKLRQTLAKDTTQEYIKTIRKKGYQLVCTVEHQLRQPKQERSNSQELLLESFNTELTEHEQELTLSAASNTNRKTKALKLKWSKAIKWAVAVVVLMVISVFAVKFYFYHSMTSFYRATPLITLEGTIRDPSFSPNGNYVAFSYQEKTGGSWDIYVESLIDGRMYQITDDLTDELSPTWLPNGQQLALIRYDNQRCLIDVVNVPVVDDFAQASNFSEGTLTQCSGVLQHNDLAWSGDDKHVFYTSAETKVSPLQVFRLTIQTGKTEQLTNYTQGESRGALSIKLSPDNQRLAIQRDVNWRDSHIDVMELGTLTSETERKLVGWNRYFDWSNDGRSLIYNRNSKEIDAYDLSIKIEKNIAKSVDAITFPTYSPVNKELVVVTGRKVVDIVAEALGRELNESQKALTVISSSSIDNYAEYANTSDRIAFVSRRTGEAQVWLKSTDGRERQLTQFESNFDIRRLRWSPSDQALLFMHNRTLYVLNIEDKEPLLTAVYEARAGESVEGESWTADGKQVLFSSDRDGDWQIYRTPLSGTAEVERLTQKGGYGAFESPEQQGIFYLKYHAKGLWYQRYDSKQEVLVVDNIDVFSSNSIYLREGDLYYLSDKFPKMAIYRYDLQTQKREFIQRYYGSPWLISISHQADKLLYQRNTQAQSSLVRLKP</sequence>
<evidence type="ECO:0000313" key="7">
    <source>
        <dbReference type="Proteomes" id="UP001501294"/>
    </source>
</evidence>
<dbReference type="Pfam" id="PF07676">
    <property type="entry name" value="PD40"/>
    <property type="match status" value="2"/>
</dbReference>
<evidence type="ECO:0000259" key="5">
    <source>
        <dbReference type="PROSITE" id="PS51755"/>
    </source>
</evidence>
<evidence type="ECO:0000313" key="6">
    <source>
        <dbReference type="EMBL" id="GAA4343067.1"/>
    </source>
</evidence>
<keyword evidence="4" id="KW-0812">Transmembrane</keyword>
<evidence type="ECO:0000256" key="2">
    <source>
        <dbReference type="ARBA" id="ARBA00023125"/>
    </source>
</evidence>
<dbReference type="Gene3D" id="1.10.10.10">
    <property type="entry name" value="Winged helix-like DNA-binding domain superfamily/Winged helix DNA-binding domain"/>
    <property type="match status" value="1"/>
</dbReference>
<evidence type="ECO:0000256" key="1">
    <source>
        <dbReference type="ARBA" id="ARBA00009820"/>
    </source>
</evidence>
<dbReference type="SUPFAM" id="SSF82171">
    <property type="entry name" value="DPP6 N-terminal domain-like"/>
    <property type="match status" value="2"/>
</dbReference>
<feature type="DNA-binding region" description="OmpR/PhoB-type" evidence="3">
    <location>
        <begin position="2"/>
        <end position="99"/>
    </location>
</feature>
<dbReference type="SMART" id="SM00862">
    <property type="entry name" value="Trans_reg_C"/>
    <property type="match status" value="1"/>
</dbReference>
<accession>A0ABP8HR55</accession>
<dbReference type="PANTHER" id="PTHR36842">
    <property type="entry name" value="PROTEIN TOLB HOMOLOG"/>
    <property type="match status" value="1"/>
</dbReference>
<proteinExistence type="inferred from homology"/>
<evidence type="ECO:0000256" key="4">
    <source>
        <dbReference type="SAM" id="Phobius"/>
    </source>
</evidence>
<keyword evidence="4" id="KW-0472">Membrane</keyword>
<dbReference type="CDD" id="cd00383">
    <property type="entry name" value="trans_reg_C"/>
    <property type="match status" value="1"/>
</dbReference>
<dbReference type="EMBL" id="BAABFU010000001">
    <property type="protein sequence ID" value="GAA4343067.1"/>
    <property type="molecule type" value="Genomic_DNA"/>
</dbReference>
<reference evidence="7" key="1">
    <citation type="journal article" date="2019" name="Int. J. Syst. Evol. Microbiol.">
        <title>The Global Catalogue of Microorganisms (GCM) 10K type strain sequencing project: providing services to taxonomists for standard genome sequencing and annotation.</title>
        <authorList>
            <consortium name="The Broad Institute Genomics Platform"/>
            <consortium name="The Broad Institute Genome Sequencing Center for Infectious Disease"/>
            <person name="Wu L."/>
            <person name="Ma J."/>
        </authorList>
    </citation>
    <scope>NUCLEOTIDE SEQUENCE [LARGE SCALE GENOMIC DNA]</scope>
    <source>
        <strain evidence="7">JCM 17727</strain>
    </source>
</reference>
<organism evidence="6 7">
    <name type="scientific">Kangiella taiwanensis</name>
    <dbReference type="NCBI Taxonomy" id="1079179"/>
    <lineage>
        <taxon>Bacteria</taxon>
        <taxon>Pseudomonadati</taxon>
        <taxon>Pseudomonadota</taxon>
        <taxon>Gammaproteobacteria</taxon>
        <taxon>Kangiellales</taxon>
        <taxon>Kangiellaceae</taxon>
        <taxon>Kangiella</taxon>
    </lineage>
</organism>
<dbReference type="SUPFAM" id="SSF63825">
    <property type="entry name" value="YWTD domain"/>
    <property type="match status" value="1"/>
</dbReference>
<protein>
    <recommendedName>
        <fullName evidence="5">OmpR/PhoB-type domain-containing protein</fullName>
    </recommendedName>
</protein>
<dbReference type="PANTHER" id="PTHR36842:SF1">
    <property type="entry name" value="PROTEIN TOLB"/>
    <property type="match status" value="1"/>
</dbReference>
<gene>
    <name evidence="6" type="ORF">GCM10023150_01390</name>
</gene>
<keyword evidence="2 3" id="KW-0238">DNA-binding</keyword>
<comment type="caution">
    <text evidence="6">The sequence shown here is derived from an EMBL/GenBank/DDBJ whole genome shotgun (WGS) entry which is preliminary data.</text>
</comment>
<dbReference type="PROSITE" id="PS51755">
    <property type="entry name" value="OMPR_PHOB"/>
    <property type="match status" value="1"/>
</dbReference>
<dbReference type="InterPro" id="IPR011659">
    <property type="entry name" value="WD40"/>
</dbReference>
<dbReference type="RefSeq" id="WP_223577520.1">
    <property type="nucleotide sequence ID" value="NZ_BAABFU010000001.1"/>
</dbReference>